<proteinExistence type="inferred from homology"/>
<dbReference type="InterPro" id="IPR014032">
    <property type="entry name" value="Peptidase_A24A_bac"/>
</dbReference>
<keyword evidence="9" id="KW-0489">Methyltransferase</keyword>
<dbReference type="InterPro" id="IPR010627">
    <property type="entry name" value="Prepilin_pept_A24_N"/>
</dbReference>
<evidence type="ECO:0000256" key="5">
    <source>
        <dbReference type="ARBA" id="ARBA00022692"/>
    </source>
</evidence>
<keyword evidence="9" id="KW-0511">Multifunctional enzyme</keyword>
<feature type="transmembrane region" description="Helical" evidence="10">
    <location>
        <begin position="260"/>
        <end position="284"/>
    </location>
</feature>
<dbReference type="EMBL" id="CP089977">
    <property type="protein sequence ID" value="UXZ04144.1"/>
    <property type="molecule type" value="Genomic_DNA"/>
</dbReference>
<keyword evidence="14" id="KW-1185">Reference proteome</keyword>
<feature type="transmembrane region" description="Helical" evidence="10">
    <location>
        <begin position="6"/>
        <end position="24"/>
    </location>
</feature>
<evidence type="ECO:0000256" key="4">
    <source>
        <dbReference type="ARBA" id="ARBA00022519"/>
    </source>
</evidence>
<comment type="similarity">
    <text evidence="2 8">Belongs to the peptidase A24 family.</text>
</comment>
<comment type="function">
    <text evidence="9">Plays an essential role in type IV pili and type II pseudopili formation by proteolytically removing the leader sequence from substrate proteins and subsequently monomethylating the alpha-amino group of the newly exposed N-terminal phenylalanine.</text>
</comment>
<reference evidence="13" key="1">
    <citation type="submission" date="2021-12" db="EMBL/GenBank/DDBJ databases">
        <title>taxonomy of Moraxella sp. ZY201224.</title>
        <authorList>
            <person name="Li F."/>
        </authorList>
    </citation>
    <scope>NUCLEOTIDE SEQUENCE</scope>
    <source>
        <strain evidence="13">ZY201224</strain>
    </source>
</reference>
<feature type="transmembrane region" description="Helical" evidence="10">
    <location>
        <begin position="162"/>
        <end position="179"/>
    </location>
</feature>
<evidence type="ECO:0000313" key="13">
    <source>
        <dbReference type="EMBL" id="UXZ04144.1"/>
    </source>
</evidence>
<sequence>MMWIIGLFVAIIGACMGSFINVIIHRLPIMMYQQWHQDIIQYLQEKSLSTDCQTELIAQLSDSQPINLSYPASHCVHCHHRIAWRDNIPIISHLLLGGRCRHCQNPIAKSYLLIELMAMLLSVMSLGVFGISMQLLWVLAFVYLLLALSAIDYKHQLLPDRLVVILGLLGMIANVNHTFATANDALLGAVAGFGVLWLINAIYRLITGHDGMGLGDAKLLGVLGIWLGVWLLPLVLFVAALFGVAAGLYHQKQGTHRFAFGPYLSIGGVVGLFFGKAVMAYLFMPIG</sequence>
<keyword evidence="9" id="KW-0808">Transferase</keyword>
<feature type="transmembrane region" description="Helical" evidence="10">
    <location>
        <begin position="185"/>
        <end position="207"/>
    </location>
</feature>
<evidence type="ECO:0000256" key="3">
    <source>
        <dbReference type="ARBA" id="ARBA00022475"/>
    </source>
</evidence>
<dbReference type="Proteomes" id="UP001063782">
    <property type="component" value="Chromosome"/>
</dbReference>
<dbReference type="EC" id="3.4.23.43" evidence="9"/>
<dbReference type="InterPro" id="IPR000045">
    <property type="entry name" value="Prepilin_IV_endopep_pep"/>
</dbReference>
<dbReference type="PANTHER" id="PTHR30487">
    <property type="entry name" value="TYPE 4 PREPILIN-LIKE PROTEINS LEADER PEPTIDE-PROCESSING ENZYME"/>
    <property type="match status" value="1"/>
</dbReference>
<name>A0ABY6F290_9GAMM</name>
<keyword evidence="7 10" id="KW-0472">Membrane</keyword>
<keyword evidence="3" id="KW-1003">Cell membrane</keyword>
<feature type="domain" description="Prepilin type IV endopeptidase peptidase" evidence="11">
    <location>
        <begin position="140"/>
        <end position="247"/>
    </location>
</feature>
<evidence type="ECO:0000259" key="12">
    <source>
        <dbReference type="Pfam" id="PF06750"/>
    </source>
</evidence>
<keyword evidence="6 10" id="KW-1133">Transmembrane helix</keyword>
<dbReference type="PRINTS" id="PR00864">
    <property type="entry name" value="PREPILNPTASE"/>
</dbReference>
<evidence type="ECO:0000259" key="11">
    <source>
        <dbReference type="Pfam" id="PF01478"/>
    </source>
</evidence>
<comment type="catalytic activity">
    <reaction evidence="9">
        <text>Typically cleaves a -Gly-|-Phe- bond to release an N-terminal, basic peptide of 5-8 residues from type IV prepilin, and then N-methylates the new N-terminal amino group, the methyl donor being S-adenosyl-L-methionine.</text>
        <dbReference type="EC" id="3.4.23.43"/>
    </reaction>
</comment>
<keyword evidence="9" id="KW-0378">Hydrolase</keyword>
<evidence type="ECO:0000256" key="7">
    <source>
        <dbReference type="ARBA" id="ARBA00023136"/>
    </source>
</evidence>
<evidence type="ECO:0000256" key="1">
    <source>
        <dbReference type="ARBA" id="ARBA00004429"/>
    </source>
</evidence>
<comment type="subcellular location">
    <subcellularLocation>
        <location evidence="1">Cell inner membrane</location>
        <topology evidence="1">Multi-pass membrane protein</topology>
    </subcellularLocation>
    <subcellularLocation>
        <location evidence="9">Cell membrane</location>
        <topology evidence="9">Multi-pass membrane protein</topology>
    </subcellularLocation>
</comment>
<evidence type="ECO:0000256" key="6">
    <source>
        <dbReference type="ARBA" id="ARBA00022989"/>
    </source>
</evidence>
<dbReference type="PANTHER" id="PTHR30487:SF0">
    <property type="entry name" value="PREPILIN LEADER PEPTIDASE_N-METHYLTRANSFERASE-RELATED"/>
    <property type="match status" value="1"/>
</dbReference>
<keyword evidence="4" id="KW-0997">Cell inner membrane</keyword>
<evidence type="ECO:0000256" key="8">
    <source>
        <dbReference type="RuleBase" id="RU003793"/>
    </source>
</evidence>
<dbReference type="Pfam" id="PF06750">
    <property type="entry name" value="A24_N_bact"/>
    <property type="match status" value="1"/>
</dbReference>
<dbReference type="InterPro" id="IPR050882">
    <property type="entry name" value="Prepilin_peptidase/N-MTase"/>
</dbReference>
<protein>
    <recommendedName>
        <fullName evidence="9">Prepilin leader peptidase/N-methyltransferase</fullName>
        <ecNumber evidence="9">2.1.1.-</ecNumber>
        <ecNumber evidence="9">3.4.23.43</ecNumber>
    </recommendedName>
</protein>
<dbReference type="Gene3D" id="1.20.120.1220">
    <property type="match status" value="1"/>
</dbReference>
<dbReference type="Pfam" id="PF01478">
    <property type="entry name" value="Peptidase_A24"/>
    <property type="match status" value="1"/>
</dbReference>
<evidence type="ECO:0000313" key="14">
    <source>
        <dbReference type="Proteomes" id="UP001063782"/>
    </source>
</evidence>
<feature type="transmembrane region" description="Helical" evidence="10">
    <location>
        <begin position="135"/>
        <end position="153"/>
    </location>
</feature>
<evidence type="ECO:0000256" key="9">
    <source>
        <dbReference type="RuleBase" id="RU003794"/>
    </source>
</evidence>
<feature type="domain" description="Prepilin peptidase A24 N-terminal" evidence="12">
    <location>
        <begin position="11"/>
        <end position="125"/>
    </location>
</feature>
<gene>
    <name evidence="13" type="ORF">LU297_05865</name>
</gene>
<keyword evidence="9" id="KW-0645">Protease</keyword>
<accession>A0ABY6F290</accession>
<evidence type="ECO:0000256" key="2">
    <source>
        <dbReference type="ARBA" id="ARBA00005801"/>
    </source>
</evidence>
<organism evidence="13 14">
    <name type="scientific">Moraxella nasicaprae</name>
    <dbReference type="NCBI Taxonomy" id="2904122"/>
    <lineage>
        <taxon>Bacteria</taxon>
        <taxon>Pseudomonadati</taxon>
        <taxon>Pseudomonadota</taxon>
        <taxon>Gammaproteobacteria</taxon>
        <taxon>Moraxellales</taxon>
        <taxon>Moraxellaceae</taxon>
        <taxon>Moraxella</taxon>
    </lineage>
</organism>
<feature type="transmembrane region" description="Helical" evidence="10">
    <location>
        <begin position="219"/>
        <end position="248"/>
    </location>
</feature>
<keyword evidence="5 9" id="KW-0812">Transmembrane</keyword>
<dbReference type="EC" id="2.1.1.-" evidence="9"/>
<evidence type="ECO:0000256" key="10">
    <source>
        <dbReference type="SAM" id="Phobius"/>
    </source>
</evidence>
<dbReference type="RefSeq" id="WP_263075626.1">
    <property type="nucleotide sequence ID" value="NZ_CP089977.1"/>
</dbReference>